<keyword evidence="5" id="KW-0812">Transmembrane</keyword>
<keyword evidence="5" id="KW-1133">Transmembrane helix</keyword>
<dbReference type="InterPro" id="IPR008271">
    <property type="entry name" value="Ser/Thr_kinase_AS"/>
</dbReference>
<dbReference type="PANTHER" id="PTHR44167:SF24">
    <property type="entry name" value="SERINE_THREONINE-PROTEIN KINASE CHK2"/>
    <property type="match status" value="1"/>
</dbReference>
<feature type="compositionally biased region" description="Low complexity" evidence="4">
    <location>
        <begin position="517"/>
        <end position="526"/>
    </location>
</feature>
<evidence type="ECO:0000259" key="6">
    <source>
        <dbReference type="PROSITE" id="PS50011"/>
    </source>
</evidence>
<dbReference type="EMBL" id="BIFR01000001">
    <property type="protein sequence ID" value="GCE10475.1"/>
    <property type="molecule type" value="Genomic_DNA"/>
</dbReference>
<feature type="transmembrane region" description="Helical" evidence="5">
    <location>
        <begin position="348"/>
        <end position="369"/>
    </location>
</feature>
<evidence type="ECO:0000256" key="1">
    <source>
        <dbReference type="ARBA" id="ARBA00022741"/>
    </source>
</evidence>
<dbReference type="Gene3D" id="3.30.200.20">
    <property type="entry name" value="Phosphorylase Kinase, domain 1"/>
    <property type="match status" value="1"/>
</dbReference>
<proteinExistence type="predicted"/>
<feature type="region of interest" description="Disordered" evidence="4">
    <location>
        <begin position="503"/>
        <end position="548"/>
    </location>
</feature>
<reference evidence="8" key="1">
    <citation type="submission" date="2018-12" db="EMBL/GenBank/DDBJ databases">
        <title>Tengunoibacter tsumagoiensis gen. nov., sp. nov., Dictyobacter kobayashii sp. nov., D. alpinus sp. nov., and D. joshuensis sp. nov. and description of Dictyobacteraceae fam. nov. within the order Ktedonobacterales isolated from Tengu-no-mugimeshi.</title>
        <authorList>
            <person name="Wang C.M."/>
            <person name="Zheng Y."/>
            <person name="Sakai Y."/>
            <person name="Toyoda A."/>
            <person name="Minakuchi Y."/>
            <person name="Abe K."/>
            <person name="Yokota A."/>
            <person name="Yabe S."/>
        </authorList>
    </citation>
    <scope>NUCLEOTIDE SEQUENCE [LARGE SCALE GENOMIC DNA]</scope>
    <source>
        <strain evidence="8">Uno3</strain>
    </source>
</reference>
<feature type="region of interest" description="Disordered" evidence="4">
    <location>
        <begin position="384"/>
        <end position="419"/>
    </location>
</feature>
<dbReference type="GO" id="GO:0005524">
    <property type="term" value="F:ATP binding"/>
    <property type="evidence" value="ECO:0007669"/>
    <property type="project" value="UniProtKB-UniRule"/>
</dbReference>
<dbReference type="InterPro" id="IPR011009">
    <property type="entry name" value="Kinase-like_dom_sf"/>
</dbReference>
<evidence type="ECO:0000256" key="3">
    <source>
        <dbReference type="PROSITE-ProRule" id="PRU10141"/>
    </source>
</evidence>
<dbReference type="PROSITE" id="PS00107">
    <property type="entry name" value="PROTEIN_KINASE_ATP"/>
    <property type="match status" value="1"/>
</dbReference>
<dbReference type="PANTHER" id="PTHR44167">
    <property type="entry name" value="OVARIAN-SPECIFIC SERINE/THREONINE-PROTEIN KINASE LOK-RELATED"/>
    <property type="match status" value="1"/>
</dbReference>
<dbReference type="GO" id="GO:0004672">
    <property type="term" value="F:protein kinase activity"/>
    <property type="evidence" value="ECO:0007669"/>
    <property type="project" value="InterPro"/>
</dbReference>
<dbReference type="InterPro" id="IPR017441">
    <property type="entry name" value="Protein_kinase_ATP_BS"/>
</dbReference>
<evidence type="ECO:0000313" key="8">
    <source>
        <dbReference type="Proteomes" id="UP000287352"/>
    </source>
</evidence>
<dbReference type="SUPFAM" id="SSF56112">
    <property type="entry name" value="Protein kinase-like (PK-like)"/>
    <property type="match status" value="1"/>
</dbReference>
<keyword evidence="2 3" id="KW-0067">ATP-binding</keyword>
<accession>A0A401ZU89</accession>
<protein>
    <recommendedName>
        <fullName evidence="6">Protein kinase domain-containing protein</fullName>
    </recommendedName>
</protein>
<dbReference type="InterPro" id="IPR000719">
    <property type="entry name" value="Prot_kinase_dom"/>
</dbReference>
<feature type="compositionally biased region" description="Gly residues" evidence="4">
    <location>
        <begin position="527"/>
        <end position="537"/>
    </location>
</feature>
<evidence type="ECO:0000256" key="2">
    <source>
        <dbReference type="ARBA" id="ARBA00022840"/>
    </source>
</evidence>
<dbReference type="PROSITE" id="PS50011">
    <property type="entry name" value="PROTEIN_KINASE_DOM"/>
    <property type="match status" value="1"/>
</dbReference>
<name>A0A401ZU89_9CHLR</name>
<dbReference type="SMART" id="SM00220">
    <property type="entry name" value="S_TKc"/>
    <property type="match status" value="1"/>
</dbReference>
<dbReference type="AlphaFoldDB" id="A0A401ZU89"/>
<dbReference type="RefSeq" id="WP_161975202.1">
    <property type="nucleotide sequence ID" value="NZ_BIFR01000001.1"/>
</dbReference>
<dbReference type="Pfam" id="PF00069">
    <property type="entry name" value="Pkinase"/>
    <property type="match status" value="1"/>
</dbReference>
<feature type="binding site" evidence="3">
    <location>
        <position position="52"/>
    </location>
    <ligand>
        <name>ATP</name>
        <dbReference type="ChEBI" id="CHEBI:30616"/>
    </ligand>
</feature>
<feature type="compositionally biased region" description="Pro residues" evidence="4">
    <location>
        <begin position="393"/>
        <end position="410"/>
    </location>
</feature>
<dbReference type="CDD" id="cd14014">
    <property type="entry name" value="STKc_PknB_like"/>
    <property type="match status" value="1"/>
</dbReference>
<sequence>MIQEHTILPIGAIVQGQNGERYVIEAVLGQGGFSAVYRVRERYNKQKIFALKEIVNPNPQERRNLAFEADLLMRLGHPSLPRVYQIFENTRLNRIFMLMDFIDGKNLEVLRLEQPDQRFSLSMALTLLTPVVEAISYLHNRKRPIVHRDIKPANIIVPAGALDAQLVDFGLAKEYIEDKTTNVFRCGTPGYAAPEQYGHGTNPRTDIYALGATLYTLLTGVVPVDALSRSVNQTDNDPYIPPDVLCPHLPFTVARIIDQAMHLRSDSRFASVEDFWRELCIATTHQHVGLRNRAQHKTYTLPTVPRLRRAALPQIPHLPQTEEEVEHSPMITPVTVRIRRTISTKHKIWLVLLLVLILIVAVIDGLFLYSLNIKNATNTAANTNSQSVVRNPLPNPSPDCRPLHRPPPFGDSPDQHPPDGYPDLCTAYTGTMATNQKKITEFKIIHLSHEPQSPVFEGHFVGMGQDQAFQSQMSFDVHDPHGELVVQFIVTLPNINQKLSFNGHIYRHPGPGPGPSTPGTETSFSGQGPGPDQGPGPGLADDGMGGTYQVIDQANNQIKDSGQWQIMPTLLEN</sequence>
<keyword evidence="8" id="KW-1185">Reference proteome</keyword>
<evidence type="ECO:0000256" key="5">
    <source>
        <dbReference type="SAM" id="Phobius"/>
    </source>
</evidence>
<dbReference type="Proteomes" id="UP000287352">
    <property type="component" value="Unassembled WGS sequence"/>
</dbReference>
<keyword evidence="1 3" id="KW-0547">Nucleotide-binding</keyword>
<gene>
    <name evidence="7" type="ORF">KTT_03340</name>
</gene>
<comment type="caution">
    <text evidence="7">The sequence shown here is derived from an EMBL/GenBank/DDBJ whole genome shotgun (WGS) entry which is preliminary data.</text>
</comment>
<dbReference type="Gene3D" id="1.10.510.10">
    <property type="entry name" value="Transferase(Phosphotransferase) domain 1"/>
    <property type="match status" value="1"/>
</dbReference>
<keyword evidence="5" id="KW-0472">Membrane</keyword>
<dbReference type="PROSITE" id="PS00108">
    <property type="entry name" value="PROTEIN_KINASE_ST"/>
    <property type="match status" value="1"/>
</dbReference>
<evidence type="ECO:0000313" key="7">
    <source>
        <dbReference type="EMBL" id="GCE10475.1"/>
    </source>
</evidence>
<evidence type="ECO:0000256" key="4">
    <source>
        <dbReference type="SAM" id="MobiDB-lite"/>
    </source>
</evidence>
<feature type="domain" description="Protein kinase" evidence="6">
    <location>
        <begin position="22"/>
        <end position="288"/>
    </location>
</feature>
<organism evidence="7 8">
    <name type="scientific">Tengunoibacter tsumagoiensis</name>
    <dbReference type="NCBI Taxonomy" id="2014871"/>
    <lineage>
        <taxon>Bacteria</taxon>
        <taxon>Bacillati</taxon>
        <taxon>Chloroflexota</taxon>
        <taxon>Ktedonobacteria</taxon>
        <taxon>Ktedonobacterales</taxon>
        <taxon>Dictyobacteraceae</taxon>
        <taxon>Tengunoibacter</taxon>
    </lineage>
</organism>